<dbReference type="Proteomes" id="UP000648873">
    <property type="component" value="Unassembled WGS sequence"/>
</dbReference>
<dbReference type="Gene3D" id="3.40.1350.10">
    <property type="match status" value="1"/>
</dbReference>
<dbReference type="InterPro" id="IPR011335">
    <property type="entry name" value="Restrct_endonuc-II-like"/>
</dbReference>
<keyword evidence="1" id="KW-0472">Membrane</keyword>
<accession>A0ABR8G8U8</accession>
<sequence length="65" mass="7890">MTFVPQQTEKRYKYLVCINFFIFLIGQEIYEKFFAQAAIQIILQKYQILLLIVDTNQEEIVQWIN</sequence>
<feature type="transmembrane region" description="Helical" evidence="1">
    <location>
        <begin position="12"/>
        <end position="30"/>
    </location>
</feature>
<dbReference type="SUPFAM" id="SSF52980">
    <property type="entry name" value="Restriction endonuclease-like"/>
    <property type="match status" value="1"/>
</dbReference>
<evidence type="ECO:0008006" key="4">
    <source>
        <dbReference type="Google" id="ProtNLM"/>
    </source>
</evidence>
<dbReference type="EMBL" id="JACJSV010000009">
    <property type="protein sequence ID" value="MBD2599615.1"/>
    <property type="molecule type" value="Genomic_DNA"/>
</dbReference>
<dbReference type="Pfam" id="PF08814">
    <property type="entry name" value="XisH"/>
    <property type="match status" value="1"/>
</dbReference>
<evidence type="ECO:0000313" key="3">
    <source>
        <dbReference type="Proteomes" id="UP000648873"/>
    </source>
</evidence>
<dbReference type="InterPro" id="IPR014919">
    <property type="entry name" value="XisH"/>
</dbReference>
<proteinExistence type="predicted"/>
<keyword evidence="3" id="KW-1185">Reference proteome</keyword>
<comment type="caution">
    <text evidence="2">The sequence shown here is derived from an EMBL/GenBank/DDBJ whole genome shotgun (WGS) entry which is preliminary data.</text>
</comment>
<keyword evidence="1" id="KW-1133">Transmembrane helix</keyword>
<name>A0ABR8G8U8_MICVR</name>
<keyword evidence="1" id="KW-0812">Transmembrane</keyword>
<gene>
    <name evidence="2" type="ORF">H6G40_04970</name>
</gene>
<organism evidence="2 3">
    <name type="scientific">Microcystis viridis FACHB-1342</name>
    <dbReference type="NCBI Taxonomy" id="2692900"/>
    <lineage>
        <taxon>Bacteria</taxon>
        <taxon>Bacillati</taxon>
        <taxon>Cyanobacteriota</taxon>
        <taxon>Cyanophyceae</taxon>
        <taxon>Oscillatoriophycideae</taxon>
        <taxon>Chroococcales</taxon>
        <taxon>Microcystaceae</taxon>
        <taxon>Microcystis</taxon>
    </lineage>
</organism>
<dbReference type="InterPro" id="IPR011856">
    <property type="entry name" value="tRNA_endonuc-like_dom_sf"/>
</dbReference>
<protein>
    <recommendedName>
        <fullName evidence="4">FdxN element excision controlling factor protein</fullName>
    </recommendedName>
</protein>
<reference evidence="2 3" key="1">
    <citation type="journal article" date="2020" name="ISME J.">
        <title>Comparative genomics reveals insights into cyanobacterial evolution and habitat adaptation.</title>
        <authorList>
            <person name="Chen M.Y."/>
            <person name="Teng W.K."/>
            <person name="Zhao L."/>
            <person name="Hu C.X."/>
            <person name="Zhou Y.K."/>
            <person name="Han B.P."/>
            <person name="Song L.R."/>
            <person name="Shu W.S."/>
        </authorList>
    </citation>
    <scope>NUCLEOTIDE SEQUENCE [LARGE SCALE GENOMIC DNA]</scope>
    <source>
        <strain evidence="2 3">FACHB-1342</strain>
    </source>
</reference>
<evidence type="ECO:0000313" key="2">
    <source>
        <dbReference type="EMBL" id="MBD2599615.1"/>
    </source>
</evidence>
<evidence type="ECO:0000256" key="1">
    <source>
        <dbReference type="SAM" id="Phobius"/>
    </source>
</evidence>